<proteinExistence type="predicted"/>
<comment type="caution">
    <text evidence="2">The sequence shown here is derived from an EMBL/GenBank/DDBJ whole genome shotgun (WGS) entry which is preliminary data.</text>
</comment>
<gene>
    <name evidence="2" type="ORF">EVAR_102563_1</name>
</gene>
<protein>
    <submittedName>
        <fullName evidence="2">Uncharacterized protein</fullName>
    </submittedName>
</protein>
<evidence type="ECO:0000313" key="3">
    <source>
        <dbReference type="Proteomes" id="UP000299102"/>
    </source>
</evidence>
<keyword evidence="3" id="KW-1185">Reference proteome</keyword>
<dbReference type="Proteomes" id="UP000299102">
    <property type="component" value="Unassembled WGS sequence"/>
</dbReference>
<evidence type="ECO:0000256" key="1">
    <source>
        <dbReference type="SAM" id="MobiDB-lite"/>
    </source>
</evidence>
<name>A0A4C2A2F0_EUMVA</name>
<sequence length="132" mass="14435">MVGEKAAGGGRRAAGGGRRRPQLKTGAVWPPYDLRRRRVVAGENSVEIHADGAAAKMKRKVCGEVRLSSRRLRPDKNVSRLCNDARLKITNLNKFLIECVRYLSTPGINIQHLIEIRAGEADRVVSGGLHAA</sequence>
<organism evidence="2 3">
    <name type="scientific">Eumeta variegata</name>
    <name type="common">Bagworm moth</name>
    <name type="synonym">Eumeta japonica</name>
    <dbReference type="NCBI Taxonomy" id="151549"/>
    <lineage>
        <taxon>Eukaryota</taxon>
        <taxon>Metazoa</taxon>
        <taxon>Ecdysozoa</taxon>
        <taxon>Arthropoda</taxon>
        <taxon>Hexapoda</taxon>
        <taxon>Insecta</taxon>
        <taxon>Pterygota</taxon>
        <taxon>Neoptera</taxon>
        <taxon>Endopterygota</taxon>
        <taxon>Lepidoptera</taxon>
        <taxon>Glossata</taxon>
        <taxon>Ditrysia</taxon>
        <taxon>Tineoidea</taxon>
        <taxon>Psychidae</taxon>
        <taxon>Oiketicinae</taxon>
        <taxon>Eumeta</taxon>
    </lineage>
</organism>
<dbReference type="AlphaFoldDB" id="A0A4C2A2F0"/>
<feature type="region of interest" description="Disordered" evidence="1">
    <location>
        <begin position="1"/>
        <end position="27"/>
    </location>
</feature>
<accession>A0A4C2A2F0</accession>
<feature type="compositionally biased region" description="Gly residues" evidence="1">
    <location>
        <begin position="1"/>
        <end position="16"/>
    </location>
</feature>
<dbReference type="EMBL" id="BGZK01002497">
    <property type="protein sequence ID" value="GBP94380.1"/>
    <property type="molecule type" value="Genomic_DNA"/>
</dbReference>
<evidence type="ECO:0000313" key="2">
    <source>
        <dbReference type="EMBL" id="GBP94380.1"/>
    </source>
</evidence>
<reference evidence="2 3" key="1">
    <citation type="journal article" date="2019" name="Commun. Biol.">
        <title>The bagworm genome reveals a unique fibroin gene that provides high tensile strength.</title>
        <authorList>
            <person name="Kono N."/>
            <person name="Nakamura H."/>
            <person name="Ohtoshi R."/>
            <person name="Tomita M."/>
            <person name="Numata K."/>
            <person name="Arakawa K."/>
        </authorList>
    </citation>
    <scope>NUCLEOTIDE SEQUENCE [LARGE SCALE GENOMIC DNA]</scope>
</reference>